<evidence type="ECO:0000259" key="11">
    <source>
        <dbReference type="PROSITE" id="PS51645"/>
    </source>
</evidence>
<evidence type="ECO:0000256" key="10">
    <source>
        <dbReference type="RuleBase" id="RU004182"/>
    </source>
</evidence>
<feature type="site" description="Electron transfer via tryptophanyl radical" evidence="9">
    <location>
        <position position="383"/>
    </location>
</feature>
<protein>
    <recommendedName>
        <fullName evidence="3">Deoxyribodipyrimidine photo-lyase</fullName>
        <ecNumber evidence="2">4.1.99.3</ecNumber>
    </recommendedName>
</protein>
<sequence length="478" mass="57058">MELGAVWFRRDFRLQDHTALFEAMKWCKKGDRKLVFLFHVNTRFISTSIDLSDQYFFVALHDFVYQLMKDGIIIHLIYGNEEEFVSQVITRYPTLTTIFFNEDDVGYGLGRDQRICNLFRNRNVNSYGFQDAYIHGKEDVLKKDGTLYKVFTPYYKVWRNQQKPKPLLLDKDEMIKLLYHHEHSQEEEFLKLNEILTSCRQDFELVGQRKAIDQLELFMKDNVGRYSTLRNLPYVKGTSRMSQFLRVGNISARMIFQHVINTPSLIEDERETFLKELAWRDFYHMIYANVPSMKTEELMSKYRSIKWNHDVDKFRTWCEGKTGYPIVDAGMRQLNSTGWMHNRLRMITASFLVKDYLIDWRLGAEYFSKKLIDYDECINIGSWQWCASVGTDAVPYFRVFNPITQSKKFDPEGKYIRNFMNELKNVETKYIHEPWKMNEMEQTSKGCIIGKDYPYPTVDHKEQRKKAIRMFEEVGEMK</sequence>
<feature type="binding site" evidence="8">
    <location>
        <position position="226"/>
    </location>
    <ligand>
        <name>FAD</name>
        <dbReference type="ChEBI" id="CHEBI:57692"/>
    </ligand>
</feature>
<keyword evidence="4 8" id="KW-0285">Flavoprotein</keyword>
<dbReference type="SUPFAM" id="SSF52425">
    <property type="entry name" value="Cryptochrome/photolyase, N-terminal domain"/>
    <property type="match status" value="1"/>
</dbReference>
<dbReference type="Pfam" id="PF03441">
    <property type="entry name" value="FAD_binding_7"/>
    <property type="match status" value="1"/>
</dbReference>
<dbReference type="PANTHER" id="PTHR11455">
    <property type="entry name" value="CRYPTOCHROME"/>
    <property type="match status" value="1"/>
</dbReference>
<dbReference type="AlphaFoldDB" id="A0A1L3MST8"/>
<evidence type="ECO:0000256" key="2">
    <source>
        <dbReference type="ARBA" id="ARBA00013149"/>
    </source>
</evidence>
<evidence type="ECO:0000256" key="7">
    <source>
        <dbReference type="ARBA" id="ARBA00033999"/>
    </source>
</evidence>
<dbReference type="KEGG" id="bwh:A9C19_11845"/>
<evidence type="ECO:0000256" key="9">
    <source>
        <dbReference type="PIRSR" id="PIRSR602081-2"/>
    </source>
</evidence>
<dbReference type="GO" id="GO:0000719">
    <property type="term" value="P:photoreactive repair"/>
    <property type="evidence" value="ECO:0007669"/>
    <property type="project" value="UniProtKB-ARBA"/>
</dbReference>
<name>A0A1L3MST8_9BACI</name>
<reference evidence="12 13" key="1">
    <citation type="journal article" date="2016" name="Sci. Rep.">
        <title>Complete genome sequence and transcriptomic analysis of a novel marine strain Bacillus weihaiensis reveals the mechanism of brown algae degradation.</title>
        <authorList>
            <person name="Zhu Y."/>
            <person name="Chen P."/>
            <person name="Bao Y."/>
            <person name="Men Y."/>
            <person name="Zeng Y."/>
            <person name="Yang J."/>
            <person name="Sun J."/>
            <person name="Sun Y."/>
        </authorList>
    </citation>
    <scope>NUCLEOTIDE SEQUENCE [LARGE SCALE GENOMIC DNA]</scope>
    <source>
        <strain evidence="12 13">Alg07</strain>
    </source>
</reference>
<keyword evidence="6 10" id="KW-0157">Chromophore</keyword>
<evidence type="ECO:0000256" key="8">
    <source>
        <dbReference type="PIRSR" id="PIRSR602081-1"/>
    </source>
</evidence>
<dbReference type="Gene3D" id="3.40.50.620">
    <property type="entry name" value="HUPs"/>
    <property type="match status" value="1"/>
</dbReference>
<dbReference type="InterPro" id="IPR036155">
    <property type="entry name" value="Crypto/Photolyase_N_sf"/>
</dbReference>
<dbReference type="GO" id="GO:0071949">
    <property type="term" value="F:FAD binding"/>
    <property type="evidence" value="ECO:0007669"/>
    <property type="project" value="TreeGrafter"/>
</dbReference>
<dbReference type="EMBL" id="CP016020">
    <property type="protein sequence ID" value="APH05387.1"/>
    <property type="molecule type" value="Genomic_DNA"/>
</dbReference>
<evidence type="ECO:0000313" key="12">
    <source>
        <dbReference type="EMBL" id="APH05387.1"/>
    </source>
</evidence>
<keyword evidence="5 8" id="KW-0274">FAD</keyword>
<dbReference type="InterPro" id="IPR002081">
    <property type="entry name" value="Cryptochrome/DNA_photolyase_1"/>
</dbReference>
<evidence type="ECO:0000256" key="1">
    <source>
        <dbReference type="ARBA" id="ARBA00001932"/>
    </source>
</evidence>
<dbReference type="GO" id="GO:0003904">
    <property type="term" value="F:deoxyribodipyrimidine photo-lyase activity"/>
    <property type="evidence" value="ECO:0007669"/>
    <property type="project" value="UniProtKB-EC"/>
</dbReference>
<dbReference type="Proteomes" id="UP000181936">
    <property type="component" value="Chromosome"/>
</dbReference>
<organism evidence="12 13">
    <name type="scientific">Bacillus weihaiensis</name>
    <dbReference type="NCBI Taxonomy" id="1547283"/>
    <lineage>
        <taxon>Bacteria</taxon>
        <taxon>Bacillati</taxon>
        <taxon>Bacillota</taxon>
        <taxon>Bacilli</taxon>
        <taxon>Bacillales</taxon>
        <taxon>Bacillaceae</taxon>
        <taxon>Bacillus</taxon>
    </lineage>
</organism>
<dbReference type="FunFam" id="1.10.579.10:FF:000003">
    <property type="entry name" value="Deoxyribodipyrimidine photo-lyase"/>
    <property type="match status" value="1"/>
</dbReference>
<dbReference type="InterPro" id="IPR036134">
    <property type="entry name" value="Crypto/Photolyase_FAD-like_sf"/>
</dbReference>
<evidence type="ECO:0000313" key="13">
    <source>
        <dbReference type="Proteomes" id="UP000181936"/>
    </source>
</evidence>
<comment type="cofactor">
    <cofactor evidence="8">
        <name>FAD</name>
        <dbReference type="ChEBI" id="CHEBI:57692"/>
    </cofactor>
    <text evidence="8">Binds 1 FAD per subunit.</text>
</comment>
<dbReference type="InterPro" id="IPR018394">
    <property type="entry name" value="DNA_photolyase_1_CS_C"/>
</dbReference>
<accession>A0A1L3MST8</accession>
<dbReference type="InterPro" id="IPR006050">
    <property type="entry name" value="DNA_photolyase_N"/>
</dbReference>
<feature type="binding site" evidence="8">
    <location>
        <begin position="276"/>
        <end position="283"/>
    </location>
    <ligand>
        <name>FAD</name>
        <dbReference type="ChEBI" id="CHEBI:57692"/>
    </ligand>
</feature>
<dbReference type="OrthoDB" id="9772484at2"/>
<comment type="similarity">
    <text evidence="10">Belongs to the DNA photolyase family.</text>
</comment>
<comment type="cofactor">
    <cofactor evidence="1">
        <name>(6R)-5,10-methylene-5,6,7,8-tetrahydrofolate</name>
        <dbReference type="ChEBI" id="CHEBI:15636"/>
    </cofactor>
</comment>
<dbReference type="SUPFAM" id="SSF48173">
    <property type="entry name" value="Cryptochrome/photolyase FAD-binding domain"/>
    <property type="match status" value="1"/>
</dbReference>
<dbReference type="Gene3D" id="1.25.40.80">
    <property type="match status" value="1"/>
</dbReference>
<dbReference type="PRINTS" id="PR00147">
    <property type="entry name" value="DNAPHOTLYASE"/>
</dbReference>
<comment type="catalytic activity">
    <reaction evidence="7">
        <text>cyclobutadipyrimidine (in DNA) = 2 pyrimidine residues (in DNA).</text>
        <dbReference type="EC" id="4.1.99.3"/>
    </reaction>
</comment>
<dbReference type="EC" id="4.1.99.3" evidence="2"/>
<dbReference type="InterPro" id="IPR014729">
    <property type="entry name" value="Rossmann-like_a/b/a_fold"/>
</dbReference>
<proteinExistence type="inferred from homology"/>
<dbReference type="GO" id="GO:0009416">
    <property type="term" value="P:response to light stimulus"/>
    <property type="evidence" value="ECO:0007669"/>
    <property type="project" value="TreeGrafter"/>
</dbReference>
<dbReference type="PROSITE" id="PS51645">
    <property type="entry name" value="PHR_CRY_ALPHA_BETA"/>
    <property type="match status" value="1"/>
</dbReference>
<feature type="domain" description="Photolyase/cryptochrome alpha/beta" evidence="11">
    <location>
        <begin position="2"/>
        <end position="134"/>
    </location>
</feature>
<feature type="binding site" evidence="8">
    <location>
        <begin position="373"/>
        <end position="375"/>
    </location>
    <ligand>
        <name>FAD</name>
        <dbReference type="ChEBI" id="CHEBI:57692"/>
    </ligand>
</feature>
<dbReference type="Pfam" id="PF00875">
    <property type="entry name" value="DNA_photolyase"/>
    <property type="match status" value="1"/>
</dbReference>
<evidence type="ECO:0000256" key="4">
    <source>
        <dbReference type="ARBA" id="ARBA00022630"/>
    </source>
</evidence>
<feature type="site" description="Electron transfer via tryptophanyl radical" evidence="9">
    <location>
        <position position="307"/>
    </location>
</feature>
<keyword evidence="13" id="KW-1185">Reference proteome</keyword>
<feature type="site" description="Electron transfer via tryptophanyl radical" evidence="9">
    <location>
        <position position="360"/>
    </location>
</feature>
<dbReference type="Gene3D" id="1.10.579.10">
    <property type="entry name" value="DNA Cyclobutane Dipyrimidine Photolyase, subunit A, domain 3"/>
    <property type="match status" value="1"/>
</dbReference>
<feature type="binding site" evidence="8">
    <location>
        <begin position="238"/>
        <end position="242"/>
    </location>
    <ligand>
        <name>FAD</name>
        <dbReference type="ChEBI" id="CHEBI:57692"/>
    </ligand>
</feature>
<dbReference type="RefSeq" id="WP_072580178.1">
    <property type="nucleotide sequence ID" value="NZ_CP016020.1"/>
</dbReference>
<gene>
    <name evidence="12" type="ORF">A9C19_11845</name>
</gene>
<dbReference type="STRING" id="1547283.A9C19_11845"/>
<evidence type="ECO:0000256" key="5">
    <source>
        <dbReference type="ARBA" id="ARBA00022827"/>
    </source>
</evidence>
<dbReference type="PROSITE" id="PS00394">
    <property type="entry name" value="DNA_PHOTOLYASES_1_1"/>
    <property type="match status" value="1"/>
</dbReference>
<feature type="binding site" evidence="8">
    <location>
        <position position="273"/>
    </location>
    <ligand>
        <name>FAD</name>
        <dbReference type="ChEBI" id="CHEBI:57692"/>
    </ligand>
</feature>
<dbReference type="InterPro" id="IPR005101">
    <property type="entry name" value="Cryptochr/Photolyase_FAD-bd"/>
</dbReference>
<dbReference type="PANTHER" id="PTHR11455:SF9">
    <property type="entry name" value="CRYPTOCHROME CIRCADIAN CLOCK 5 ISOFORM X1"/>
    <property type="match status" value="1"/>
</dbReference>
<evidence type="ECO:0000256" key="3">
    <source>
        <dbReference type="ARBA" id="ARBA00014046"/>
    </source>
</evidence>
<evidence type="ECO:0000256" key="6">
    <source>
        <dbReference type="ARBA" id="ARBA00022991"/>
    </source>
</evidence>
<dbReference type="GO" id="GO:0003677">
    <property type="term" value="F:DNA binding"/>
    <property type="evidence" value="ECO:0007669"/>
    <property type="project" value="TreeGrafter"/>
</dbReference>